<keyword evidence="1" id="KW-0812">Transmembrane</keyword>
<comment type="caution">
    <text evidence="2">The sequence shown here is derived from an EMBL/GenBank/DDBJ whole genome shotgun (WGS) entry which is preliminary data.</text>
</comment>
<dbReference type="OrthoDB" id="5818717at2759"/>
<organism evidence="2 3">
    <name type="scientific">Diploscapter pachys</name>
    <dbReference type="NCBI Taxonomy" id="2018661"/>
    <lineage>
        <taxon>Eukaryota</taxon>
        <taxon>Metazoa</taxon>
        <taxon>Ecdysozoa</taxon>
        <taxon>Nematoda</taxon>
        <taxon>Chromadorea</taxon>
        <taxon>Rhabditida</taxon>
        <taxon>Rhabditina</taxon>
        <taxon>Rhabditomorpha</taxon>
        <taxon>Rhabditoidea</taxon>
        <taxon>Rhabditidae</taxon>
        <taxon>Diploscapter</taxon>
    </lineage>
</organism>
<evidence type="ECO:0000313" key="3">
    <source>
        <dbReference type="Proteomes" id="UP000218231"/>
    </source>
</evidence>
<accession>A0A2A2KDM5</accession>
<dbReference type="AlphaFoldDB" id="A0A2A2KDM5"/>
<keyword evidence="3" id="KW-1185">Reference proteome</keyword>
<dbReference type="Proteomes" id="UP000218231">
    <property type="component" value="Unassembled WGS sequence"/>
</dbReference>
<feature type="transmembrane region" description="Helical" evidence="1">
    <location>
        <begin position="37"/>
        <end position="60"/>
    </location>
</feature>
<evidence type="ECO:0000313" key="2">
    <source>
        <dbReference type="EMBL" id="PAV72051.1"/>
    </source>
</evidence>
<proteinExistence type="predicted"/>
<name>A0A2A2KDM5_9BILA</name>
<reference evidence="2 3" key="1">
    <citation type="journal article" date="2017" name="Curr. Biol.">
        <title>Genome architecture and evolution of a unichromosomal asexual nematode.</title>
        <authorList>
            <person name="Fradin H."/>
            <person name="Zegar C."/>
            <person name="Gutwein M."/>
            <person name="Lucas J."/>
            <person name="Kovtun M."/>
            <person name="Corcoran D."/>
            <person name="Baugh L.R."/>
            <person name="Kiontke K."/>
            <person name="Gunsalus K."/>
            <person name="Fitch D.H."/>
            <person name="Piano F."/>
        </authorList>
    </citation>
    <scope>NUCLEOTIDE SEQUENCE [LARGE SCALE GENOMIC DNA]</scope>
    <source>
        <strain evidence="2">PF1309</strain>
    </source>
</reference>
<keyword evidence="1" id="KW-0472">Membrane</keyword>
<protein>
    <submittedName>
        <fullName evidence="2">Uncharacterized protein</fullName>
    </submittedName>
</protein>
<evidence type="ECO:0000256" key="1">
    <source>
        <dbReference type="SAM" id="Phobius"/>
    </source>
</evidence>
<gene>
    <name evidence="2" type="ORF">WR25_10027</name>
</gene>
<keyword evidence="1" id="KW-1133">Transmembrane helix</keyword>
<dbReference type="EMBL" id="LIAE01008856">
    <property type="protein sequence ID" value="PAV72051.1"/>
    <property type="molecule type" value="Genomic_DNA"/>
</dbReference>
<feature type="transmembrane region" description="Helical" evidence="1">
    <location>
        <begin position="6"/>
        <end position="25"/>
    </location>
</feature>
<sequence>MKFHLIGVAVCLYGSSLSVKIPLIIWHRLSEELSPRLLQIIVVVIASKQFILAIGCEVLIEVFSFVPKECSGVGQLHIWIVRSFFALSMLVNIVFTVATYFLNKKIPPKMPIENSKDVFKNDA</sequence>
<feature type="transmembrane region" description="Helical" evidence="1">
    <location>
        <begin position="80"/>
        <end position="102"/>
    </location>
</feature>